<dbReference type="InterPro" id="IPR058791">
    <property type="entry name" value="3HB_CusB"/>
</dbReference>
<keyword evidence="5" id="KW-0812">Transmembrane</keyword>
<proteinExistence type="inferred from homology"/>
<dbReference type="Pfam" id="PF11604">
    <property type="entry name" value="CusF_Ec"/>
    <property type="match status" value="1"/>
</dbReference>
<dbReference type="EMBL" id="QRDP01000004">
    <property type="protein sequence ID" value="RED16678.1"/>
    <property type="molecule type" value="Genomic_DNA"/>
</dbReference>
<feature type="domain" description="CzcB-like C-terminal circularly permuted SH3-like" evidence="10">
    <location>
        <begin position="342"/>
        <end position="400"/>
    </location>
</feature>
<dbReference type="SUPFAM" id="SSF111369">
    <property type="entry name" value="HlyD-like secretion proteins"/>
    <property type="match status" value="1"/>
</dbReference>
<dbReference type="GO" id="GO:0046914">
    <property type="term" value="F:transition metal ion binding"/>
    <property type="evidence" value="ECO:0007669"/>
    <property type="project" value="TreeGrafter"/>
</dbReference>
<dbReference type="GO" id="GO:0060003">
    <property type="term" value="P:copper ion export"/>
    <property type="evidence" value="ECO:0007669"/>
    <property type="project" value="TreeGrafter"/>
</dbReference>
<dbReference type="Gene3D" id="2.40.30.170">
    <property type="match status" value="1"/>
</dbReference>
<accession>A0A3D9FGA5</accession>
<dbReference type="InterPro" id="IPR058649">
    <property type="entry name" value="CzcB_C"/>
</dbReference>
<name>A0A3D9FGA5_9SPHN</name>
<evidence type="ECO:0000256" key="3">
    <source>
        <dbReference type="ARBA" id="ARBA00022729"/>
    </source>
</evidence>
<feature type="domain" description="CusB-like three alpha-helical bundle" evidence="7">
    <location>
        <begin position="170"/>
        <end position="221"/>
    </location>
</feature>
<evidence type="ECO:0000256" key="2">
    <source>
        <dbReference type="ARBA" id="ARBA00022448"/>
    </source>
</evidence>
<dbReference type="OrthoDB" id="9806939at2"/>
<keyword evidence="3" id="KW-0732">Signal</keyword>
<dbReference type="Pfam" id="PF19335">
    <property type="entry name" value="HMBD"/>
    <property type="match status" value="1"/>
</dbReference>
<dbReference type="Proteomes" id="UP000256310">
    <property type="component" value="Unassembled WGS sequence"/>
</dbReference>
<feature type="domain" description="Heavy metal binding" evidence="6">
    <location>
        <begin position="59"/>
        <end position="85"/>
    </location>
</feature>
<dbReference type="FunFam" id="2.40.30.170:FF:000010">
    <property type="entry name" value="Efflux RND transporter periplasmic adaptor subunit"/>
    <property type="match status" value="1"/>
</dbReference>
<dbReference type="InterPro" id="IPR051909">
    <property type="entry name" value="MFP_Cation_Efflux"/>
</dbReference>
<reference evidence="11 12" key="1">
    <citation type="submission" date="2018-07" db="EMBL/GenBank/DDBJ databases">
        <title>Genomic Encyclopedia of Type Strains, Phase IV (KMG-IV): sequencing the most valuable type-strain genomes for metagenomic binning, comparative biology and taxonomic classification.</title>
        <authorList>
            <person name="Goeker M."/>
        </authorList>
    </citation>
    <scope>NUCLEOTIDE SEQUENCE [LARGE SCALE GENOMIC DNA]</scope>
    <source>
        <strain evidence="11 12">DSM 26725</strain>
    </source>
</reference>
<keyword evidence="4" id="KW-0406">Ion transport</keyword>
<dbReference type="GO" id="GO:0022857">
    <property type="term" value="F:transmembrane transporter activity"/>
    <property type="evidence" value="ECO:0007669"/>
    <property type="project" value="InterPro"/>
</dbReference>
<evidence type="ECO:0000313" key="12">
    <source>
        <dbReference type="Proteomes" id="UP000256310"/>
    </source>
</evidence>
<dbReference type="InterPro" id="IPR021647">
    <property type="entry name" value="CusF_Ec"/>
</dbReference>
<evidence type="ECO:0000256" key="5">
    <source>
        <dbReference type="SAM" id="Phobius"/>
    </source>
</evidence>
<comment type="similarity">
    <text evidence="1">Belongs to the membrane fusion protein (MFP) (TC 8.A.1) family.</text>
</comment>
<feature type="domain" description="CusB-like beta-barrel" evidence="9">
    <location>
        <begin position="260"/>
        <end position="335"/>
    </location>
</feature>
<feature type="domain" description="CusB-like barrel-sandwich hybrid" evidence="8">
    <location>
        <begin position="135"/>
        <end position="255"/>
    </location>
</feature>
<dbReference type="Gene3D" id="2.40.50.320">
    <property type="entry name" value="Copper binding periplasmic protein CusF"/>
    <property type="match status" value="1"/>
</dbReference>
<gene>
    <name evidence="11" type="ORF">DFR46_1705</name>
</gene>
<dbReference type="Gene3D" id="2.40.420.20">
    <property type="match status" value="1"/>
</dbReference>
<dbReference type="PANTHER" id="PTHR30097">
    <property type="entry name" value="CATION EFFLUX SYSTEM PROTEIN CUSB"/>
    <property type="match status" value="1"/>
</dbReference>
<dbReference type="NCBIfam" id="TIGR01730">
    <property type="entry name" value="RND_mfp"/>
    <property type="match status" value="1"/>
</dbReference>
<keyword evidence="12" id="KW-1185">Reference proteome</keyword>
<evidence type="ECO:0000313" key="11">
    <source>
        <dbReference type="EMBL" id="RED16678.1"/>
    </source>
</evidence>
<evidence type="ECO:0000259" key="9">
    <source>
        <dbReference type="Pfam" id="PF25954"/>
    </source>
</evidence>
<dbReference type="GO" id="GO:0015679">
    <property type="term" value="P:plasma membrane copper ion transport"/>
    <property type="evidence" value="ECO:0007669"/>
    <property type="project" value="TreeGrafter"/>
</dbReference>
<evidence type="ECO:0000259" key="10">
    <source>
        <dbReference type="Pfam" id="PF25975"/>
    </source>
</evidence>
<evidence type="ECO:0000259" key="6">
    <source>
        <dbReference type="Pfam" id="PF19335"/>
    </source>
</evidence>
<dbReference type="Pfam" id="PF25954">
    <property type="entry name" value="Beta-barrel_RND_2"/>
    <property type="match status" value="1"/>
</dbReference>
<dbReference type="PANTHER" id="PTHR30097:SF15">
    <property type="entry name" value="CATION EFFLUX SYSTEM PROTEIN CUSB"/>
    <property type="match status" value="1"/>
</dbReference>
<dbReference type="Pfam" id="PF25869">
    <property type="entry name" value="3HB_CusB"/>
    <property type="match status" value="1"/>
</dbReference>
<feature type="transmembrane region" description="Helical" evidence="5">
    <location>
        <begin position="20"/>
        <end position="39"/>
    </location>
</feature>
<keyword evidence="5" id="KW-1133">Transmembrane helix</keyword>
<dbReference type="InterPro" id="IPR045800">
    <property type="entry name" value="HMBD"/>
</dbReference>
<evidence type="ECO:0000256" key="1">
    <source>
        <dbReference type="ARBA" id="ARBA00009477"/>
    </source>
</evidence>
<dbReference type="InterPro" id="IPR058790">
    <property type="entry name" value="BSH_CusB"/>
</dbReference>
<dbReference type="GO" id="GO:0030288">
    <property type="term" value="C:outer membrane-bounded periplasmic space"/>
    <property type="evidence" value="ECO:0007669"/>
    <property type="project" value="TreeGrafter"/>
</dbReference>
<dbReference type="Pfam" id="PF25975">
    <property type="entry name" value="CzcB_C"/>
    <property type="match status" value="1"/>
</dbReference>
<sequence length="503" mass="54564">MNRSQILANIRSADRRKLLILLGAVVAALGVGILGYWLFTNGGEGTSDPSVCDGEEVLYWYDPMAPDQRFDEPGQSPFMDMELLPRCASEAAGGVTVSPAMIQNLGIRVVAAQMRDIAPTVPAIGRVEIDERLIAEVQTLTAGFVEYLAVRAEGEPVRRGSRIASVYSPELLTAQHEYRAVLAMPQDVAPPSLRAAARGRLTLLGLPDVQIRLLERGGAPQRTYPVHAPISGVVTRIGARPGAQVQLGQSIVTIADLSRIWVIAEVPEASLGNIRQGLPAEIRFPAYPEDVREGVIDYVFPALDPEARTARVRITLANPGGRLLQGMFANITIQGTGGMALVVPSEAVIDTGRRKVVIVERDSGFIPVEVRTGREAGEWTQILEGVEAGDEVVTSGQFLIDSEASLSGIIERLSATSAESAPNPEMASATGRIRAINTPQDTVSIQHGPVPAMNWPPMTMTFSIREPRQLRGLSTGDRVQFRFRRRQEGDRYIIEQIDRATTQ</sequence>
<dbReference type="InterPro" id="IPR042230">
    <property type="entry name" value="CusF_sf"/>
</dbReference>
<dbReference type="InterPro" id="IPR006143">
    <property type="entry name" value="RND_pump_MFP"/>
</dbReference>
<evidence type="ECO:0000259" key="7">
    <source>
        <dbReference type="Pfam" id="PF25869"/>
    </source>
</evidence>
<dbReference type="RefSeq" id="WP_116236057.1">
    <property type="nucleotide sequence ID" value="NZ_QRDP01000004.1"/>
</dbReference>
<dbReference type="GO" id="GO:0016020">
    <property type="term" value="C:membrane"/>
    <property type="evidence" value="ECO:0007669"/>
    <property type="project" value="InterPro"/>
</dbReference>
<dbReference type="AlphaFoldDB" id="A0A3D9FGA5"/>
<comment type="caution">
    <text evidence="11">The sequence shown here is derived from an EMBL/GenBank/DDBJ whole genome shotgun (WGS) entry which is preliminary data.</text>
</comment>
<keyword evidence="5" id="KW-0472">Membrane</keyword>
<dbReference type="Gene3D" id="6.10.140.730">
    <property type="match status" value="1"/>
</dbReference>
<dbReference type="FunFam" id="2.40.420.20:FF:000003">
    <property type="entry name" value="Cation efflux system protein cusB"/>
    <property type="match status" value="1"/>
</dbReference>
<evidence type="ECO:0000256" key="4">
    <source>
        <dbReference type="ARBA" id="ARBA00023065"/>
    </source>
</evidence>
<protein>
    <submittedName>
        <fullName evidence="11">Cu(I)/Ag(I) efflux system membrane fusion protein</fullName>
    </submittedName>
</protein>
<organism evidence="11 12">
    <name type="scientific">Parasphingopyxis lamellibrachiae</name>
    <dbReference type="NCBI Taxonomy" id="680125"/>
    <lineage>
        <taxon>Bacteria</taxon>
        <taxon>Pseudomonadati</taxon>
        <taxon>Pseudomonadota</taxon>
        <taxon>Alphaproteobacteria</taxon>
        <taxon>Sphingomonadales</taxon>
        <taxon>Sphingomonadaceae</taxon>
        <taxon>Parasphingopyxis</taxon>
    </lineage>
</organism>
<evidence type="ECO:0000259" key="8">
    <source>
        <dbReference type="Pfam" id="PF25919"/>
    </source>
</evidence>
<dbReference type="InterPro" id="IPR058792">
    <property type="entry name" value="Beta-barrel_RND_2"/>
</dbReference>
<dbReference type="Pfam" id="PF25919">
    <property type="entry name" value="BSH_CusB"/>
    <property type="match status" value="1"/>
</dbReference>
<keyword evidence="2" id="KW-0813">Transport</keyword>